<feature type="signal peptide" evidence="3">
    <location>
        <begin position="1"/>
        <end position="29"/>
    </location>
</feature>
<gene>
    <name evidence="5" type="ORF">DIC66_03210</name>
</gene>
<accession>A0A3E1RI27</accession>
<keyword evidence="2" id="KW-0106">Calcium</keyword>
<dbReference type="Gene3D" id="2.60.120.200">
    <property type="match status" value="1"/>
</dbReference>
<dbReference type="Proteomes" id="UP000260665">
    <property type="component" value="Unassembled WGS sequence"/>
</dbReference>
<dbReference type="GO" id="GO:0046872">
    <property type="term" value="F:metal ion binding"/>
    <property type="evidence" value="ECO:0007669"/>
    <property type="project" value="UniProtKB-KW"/>
</dbReference>
<keyword evidence="6" id="KW-1185">Reference proteome</keyword>
<dbReference type="EMBL" id="QFZK01000001">
    <property type="protein sequence ID" value="RFO98893.1"/>
    <property type="molecule type" value="Genomic_DNA"/>
</dbReference>
<protein>
    <submittedName>
        <fullName evidence="5">Pilus assembly protein PilY</fullName>
    </submittedName>
</protein>
<sequence length="1193" mass="123107">MFTMYTPRVLRLAMLLLPIAACQLPRVEAAVISDDFTQAADANDWSALSYACLTAGTSSNNSSSNSKIPGCNMSSPDAVGSGALRLTPASGNQRGAIVSNYTFPTNQGLQVTFSTYTFGGDRGGTGGLGADGISFFLMDGSVGTTLVSGTSTISNIGAVGGSLSYSCSNGNAPYNGLTGAYLGLGMDEYGNFLNSGDNTSTGIPAQTASGGANGYNSWGSGTYQSNRIGLRGAGNVSWYWLNQNYSSLYPASAGSSNRQSAVRSTCSTGLLQNGSSGTYSAASTALSWAGNVLTITSTAASVVRVGDTVVIGSSSGSNPPKVNGTSIVGSYVVTGVGTGTFTVALPNTAGTIANPTNASISIAVQNYAVIPGGYWVLPQSQPIANENTSSRAQATPITYKLMITPAGGLNFMYSYNGGAYQQVLTNWPITASNGPLPASFRFGFAAATGGSTNNHDISCFLAEPVESASGAGANTVQAGQVKTGTQVYTASYNPNFWTGSVMSQPIVTSSSAVSVGTPTWDGNCVLTGGACATTGVAITSSKLLGPSSRKLLTWDGSSGVSFQWDSLSTDQKAVLNSTDTGGQNRLDWLRGGRSNEQTATPPGLLRARAGVLGDVVNSSPTWVGPPSLNYGSSISDLLYASTGSESSHTTFKSDLAQRLNVVYTGSNDGILHGFRSGRNNADGSYSSTLNDGREVIGFVPASTLATTNVVKLTSPTYGHYYFADAAPGFGDVYYDGAWHTWLVSGLGAGGQEIFVLDVTDPEGTATGTTAFSEANAASLVKGDWTPTTLTSCVNASTACGDNLGYTYGTPIVRRLHNGQWAIIFGNGYASTNQRAGVFVGLINASTGAVTFTWLDTGSGSSTSPNGIAYVSSADLDGDHVSDYLYAGDLLGQVWRFDLTSNDPADWAVSTFGQPTATPLYSAGSTHPITTQVVPTVVALPRLGQRVLLGVGTGRANPFTATSATTYASGTQSVYGLWDWDMVAWNNGRTTAAGVSIPASTVKFASLPQITTSPYRTFSKTDLLADSLTSTNGQTRTAAVSTVCWQGSASIAGCSAYNKYGWYFDFPVSGEQLIYNPVFQGGALFVNTVIPPGTAVAGQCRAATPTGWTMAFNMASGGGFVQNAFPDLTGSFVVGSANASIVGIMQSGVGKPYIVTVGSQQYVVNQTIGGNPTITKINPQGGVTVRRVSWEQIR</sequence>
<keyword evidence="3" id="KW-0732">Signal</keyword>
<dbReference type="SUPFAM" id="SSF49899">
    <property type="entry name" value="Concanavalin A-like lectins/glucanases"/>
    <property type="match status" value="2"/>
</dbReference>
<evidence type="ECO:0000259" key="4">
    <source>
        <dbReference type="Pfam" id="PF05567"/>
    </source>
</evidence>
<organism evidence="5 6">
    <name type="scientific">Rhodoferax lacus</name>
    <dbReference type="NCBI Taxonomy" id="2184758"/>
    <lineage>
        <taxon>Bacteria</taxon>
        <taxon>Pseudomonadati</taxon>
        <taxon>Pseudomonadota</taxon>
        <taxon>Betaproteobacteria</taxon>
        <taxon>Burkholderiales</taxon>
        <taxon>Comamonadaceae</taxon>
        <taxon>Rhodoferax</taxon>
    </lineage>
</organism>
<evidence type="ECO:0000256" key="1">
    <source>
        <dbReference type="ARBA" id="ARBA00022723"/>
    </source>
</evidence>
<dbReference type="AlphaFoldDB" id="A0A3E1RI27"/>
<evidence type="ECO:0000256" key="2">
    <source>
        <dbReference type="ARBA" id="ARBA00022837"/>
    </source>
</evidence>
<name>A0A3E1RI27_9BURK</name>
<feature type="domain" description="PilY1 beta-propeller" evidence="4">
    <location>
        <begin position="612"/>
        <end position="981"/>
    </location>
</feature>
<dbReference type="RefSeq" id="WP_117173916.1">
    <property type="nucleotide sequence ID" value="NZ_QFZK01000001.1"/>
</dbReference>
<dbReference type="InterPro" id="IPR013320">
    <property type="entry name" value="ConA-like_dom_sf"/>
</dbReference>
<evidence type="ECO:0000313" key="6">
    <source>
        <dbReference type="Proteomes" id="UP000260665"/>
    </source>
</evidence>
<comment type="caution">
    <text evidence="5">The sequence shown here is derived from an EMBL/GenBank/DDBJ whole genome shotgun (WGS) entry which is preliminary data.</text>
</comment>
<keyword evidence="1" id="KW-0479">Metal-binding</keyword>
<dbReference type="InterPro" id="IPR008707">
    <property type="entry name" value="B-propeller_PilY1"/>
</dbReference>
<dbReference type="Pfam" id="PF05567">
    <property type="entry name" value="T4P_PilY1"/>
    <property type="match status" value="1"/>
</dbReference>
<proteinExistence type="predicted"/>
<reference evidence="5 6" key="1">
    <citation type="submission" date="2018-05" db="EMBL/GenBank/DDBJ databases">
        <title>Rhodoferax soyangensis sp.nov., isolated from an oligotrophic freshwater lake.</title>
        <authorList>
            <person name="Park M."/>
        </authorList>
    </citation>
    <scope>NUCLEOTIDE SEQUENCE [LARGE SCALE GENOMIC DNA]</scope>
    <source>
        <strain evidence="5 6">IMCC26218</strain>
    </source>
</reference>
<evidence type="ECO:0000313" key="5">
    <source>
        <dbReference type="EMBL" id="RFO98893.1"/>
    </source>
</evidence>
<feature type="chain" id="PRO_5017643250" evidence="3">
    <location>
        <begin position="30"/>
        <end position="1193"/>
    </location>
</feature>
<evidence type="ECO:0000256" key="3">
    <source>
        <dbReference type="SAM" id="SignalP"/>
    </source>
</evidence>
<dbReference type="OrthoDB" id="7156875at2"/>